<evidence type="ECO:0000313" key="5">
    <source>
        <dbReference type="Proteomes" id="UP001500187"/>
    </source>
</evidence>
<dbReference type="PANTHER" id="PTHR43333">
    <property type="entry name" value="2-HACID_DH_C DOMAIN-CONTAINING PROTEIN"/>
    <property type="match status" value="1"/>
</dbReference>
<comment type="caution">
    <text evidence="4">The sequence shown here is derived from an EMBL/GenBank/DDBJ whole genome shotgun (WGS) entry which is preliminary data.</text>
</comment>
<accession>A0ABP9BQL0</accession>
<evidence type="ECO:0000259" key="3">
    <source>
        <dbReference type="Pfam" id="PF02826"/>
    </source>
</evidence>
<dbReference type="PANTHER" id="PTHR43333:SF1">
    <property type="entry name" value="D-ISOMER SPECIFIC 2-HYDROXYACID DEHYDROGENASE NAD-BINDING DOMAIN-CONTAINING PROTEIN"/>
    <property type="match status" value="1"/>
</dbReference>
<evidence type="ECO:0000256" key="2">
    <source>
        <dbReference type="ARBA" id="ARBA00023027"/>
    </source>
</evidence>
<dbReference type="SUPFAM" id="SSF52283">
    <property type="entry name" value="Formate/glycerate dehydrogenase catalytic domain-like"/>
    <property type="match status" value="1"/>
</dbReference>
<evidence type="ECO:0000313" key="4">
    <source>
        <dbReference type="EMBL" id="GAA4797563.1"/>
    </source>
</evidence>
<keyword evidence="5" id="KW-1185">Reference proteome</keyword>
<reference evidence="5" key="1">
    <citation type="journal article" date="2019" name="Int. J. Syst. Evol. Microbiol.">
        <title>The Global Catalogue of Microorganisms (GCM) 10K type strain sequencing project: providing services to taxonomists for standard genome sequencing and annotation.</title>
        <authorList>
            <consortium name="The Broad Institute Genomics Platform"/>
            <consortium name="The Broad Institute Genome Sequencing Center for Infectious Disease"/>
            <person name="Wu L."/>
            <person name="Ma J."/>
        </authorList>
    </citation>
    <scope>NUCLEOTIDE SEQUENCE [LARGE SCALE GENOMIC DNA]</scope>
    <source>
        <strain evidence="5">JCM 18541</strain>
    </source>
</reference>
<dbReference type="InterPro" id="IPR006140">
    <property type="entry name" value="D-isomer_DH_NAD-bd"/>
</dbReference>
<keyword evidence="2" id="KW-0520">NAD</keyword>
<name>A0ABP9BQL0_9MICC</name>
<dbReference type="SUPFAM" id="SSF51735">
    <property type="entry name" value="NAD(P)-binding Rossmann-fold domains"/>
    <property type="match status" value="1"/>
</dbReference>
<proteinExistence type="predicted"/>
<dbReference type="EMBL" id="BAABKP010000003">
    <property type="protein sequence ID" value="GAA4797563.1"/>
    <property type="molecule type" value="Genomic_DNA"/>
</dbReference>
<feature type="domain" description="D-isomer specific 2-hydroxyacid dehydrogenase NAD-binding" evidence="3">
    <location>
        <begin position="103"/>
        <end position="286"/>
    </location>
</feature>
<keyword evidence="1" id="KW-0560">Oxidoreductase</keyword>
<dbReference type="Pfam" id="PF02826">
    <property type="entry name" value="2-Hacid_dh_C"/>
    <property type="match status" value="1"/>
</dbReference>
<dbReference type="RefSeq" id="WP_345446380.1">
    <property type="nucleotide sequence ID" value="NZ_BAABKP010000003.1"/>
</dbReference>
<organism evidence="4 5">
    <name type="scientific">Rothia endophytica</name>
    <dbReference type="NCBI Taxonomy" id="1324766"/>
    <lineage>
        <taxon>Bacteria</taxon>
        <taxon>Bacillati</taxon>
        <taxon>Actinomycetota</taxon>
        <taxon>Actinomycetes</taxon>
        <taxon>Micrococcales</taxon>
        <taxon>Micrococcaceae</taxon>
        <taxon>Rothia</taxon>
    </lineage>
</organism>
<protein>
    <submittedName>
        <fullName evidence="4">Phosphoglycerate dehydrogenase</fullName>
    </submittedName>
</protein>
<evidence type="ECO:0000256" key="1">
    <source>
        <dbReference type="ARBA" id="ARBA00023002"/>
    </source>
</evidence>
<dbReference type="InterPro" id="IPR036291">
    <property type="entry name" value="NAD(P)-bd_dom_sf"/>
</dbReference>
<sequence length="320" mass="34027">MKILVPTSVTLDESRLGLEGEDTVVSYDPTVNIDAEHYDADVLISWANTNEQLKDAAAYLEQVELVQSLLAGPDQARAAGFRQEAVITSGIGLHSKTVAEHALALTLNFVRFLPTLAEHQDRSNWAGELGGAQELHPADQVTTLLDAKVTIWGFGSIGTTTARLFQAFGAQVTGVATTAGEREGFPVIATENIDSILPETDILVMILPNSEATQNALDAARLAKLPTRAYIINVGRGPTVNEADLVAALNEGSIAGAGIDVAVTEPLPADDPLWAAKNIVITPHSAGGRPVDPESLIAQNLQALRDTRAGKDADWRNKMN</sequence>
<dbReference type="Proteomes" id="UP001500187">
    <property type="component" value="Unassembled WGS sequence"/>
</dbReference>
<dbReference type="Gene3D" id="3.40.50.720">
    <property type="entry name" value="NAD(P)-binding Rossmann-like Domain"/>
    <property type="match status" value="2"/>
</dbReference>
<gene>
    <name evidence="4" type="ORF">GCM10023352_16450</name>
</gene>